<dbReference type="FunFam" id="1.20.140.40:FF:000002">
    <property type="entry name" value="Putative invertase inhibitor"/>
    <property type="match status" value="1"/>
</dbReference>
<dbReference type="NCBIfam" id="TIGR01614">
    <property type="entry name" value="PME_inhib"/>
    <property type="match status" value="1"/>
</dbReference>
<evidence type="ECO:0000256" key="3">
    <source>
        <dbReference type="ARBA" id="ARBA00038471"/>
    </source>
</evidence>
<keyword evidence="2" id="KW-1015">Disulfide bond</keyword>
<organism evidence="6 7">
    <name type="scientific">Cuscuta epithymum</name>
    <dbReference type="NCBI Taxonomy" id="186058"/>
    <lineage>
        <taxon>Eukaryota</taxon>
        <taxon>Viridiplantae</taxon>
        <taxon>Streptophyta</taxon>
        <taxon>Embryophyta</taxon>
        <taxon>Tracheophyta</taxon>
        <taxon>Spermatophyta</taxon>
        <taxon>Magnoliopsida</taxon>
        <taxon>eudicotyledons</taxon>
        <taxon>Gunneridae</taxon>
        <taxon>Pentapetalae</taxon>
        <taxon>asterids</taxon>
        <taxon>lamiids</taxon>
        <taxon>Solanales</taxon>
        <taxon>Convolvulaceae</taxon>
        <taxon>Cuscuteae</taxon>
        <taxon>Cuscuta</taxon>
        <taxon>Cuscuta subgen. Cuscuta</taxon>
    </lineage>
</organism>
<gene>
    <name evidence="6" type="ORF">CEPIT_LOCUS19623</name>
</gene>
<reference evidence="6" key="1">
    <citation type="submission" date="2022-07" db="EMBL/GenBank/DDBJ databases">
        <authorList>
            <person name="Macas J."/>
            <person name="Novak P."/>
            <person name="Neumann P."/>
        </authorList>
    </citation>
    <scope>NUCLEOTIDE SEQUENCE</scope>
</reference>
<dbReference type="PANTHER" id="PTHR35357">
    <property type="entry name" value="OS02G0537100 PROTEIN"/>
    <property type="match status" value="1"/>
</dbReference>
<keyword evidence="7" id="KW-1185">Reference proteome</keyword>
<keyword evidence="4" id="KW-0812">Transmembrane</keyword>
<dbReference type="AlphaFoldDB" id="A0AAV0E0N1"/>
<dbReference type="Pfam" id="PF04043">
    <property type="entry name" value="PMEI"/>
    <property type="match status" value="1"/>
</dbReference>
<evidence type="ECO:0000256" key="2">
    <source>
        <dbReference type="ARBA" id="ARBA00023157"/>
    </source>
</evidence>
<evidence type="ECO:0000313" key="7">
    <source>
        <dbReference type="Proteomes" id="UP001152523"/>
    </source>
</evidence>
<dbReference type="Gene3D" id="1.20.140.40">
    <property type="entry name" value="Invertase/pectin methylesterase inhibitor family protein"/>
    <property type="match status" value="1"/>
</dbReference>
<keyword evidence="1" id="KW-0732">Signal</keyword>
<sequence length="234" mass="25155">MGAGAMRSKSALPCPLQWSYCSINKADEAGGQNKKSVPYPPNSFNSTKNIMALPLFFLLCLLIMNANGGVTALDLINKTCKAIASADPINIQYGFCASSLHGAPASECATLRGLATIDIRLIRYNLTDTRCYIKHLLKTNRGGGGRLRMCLADCLDMYAGAIPDAKQAMKDFNSRRFADANTRLSAVMDAATTCEDGFSEFNGVVSPLTKRNNDTFQLTAIALSLLKIIQTGAP</sequence>
<comment type="similarity">
    <text evidence="3">Belongs to the PMEI family.</text>
</comment>
<accession>A0AAV0E0N1</accession>
<feature type="transmembrane region" description="Helical" evidence="4">
    <location>
        <begin position="50"/>
        <end position="73"/>
    </location>
</feature>
<proteinExistence type="inferred from homology"/>
<dbReference type="InterPro" id="IPR035513">
    <property type="entry name" value="Invertase/methylesterase_inhib"/>
</dbReference>
<name>A0AAV0E0N1_9ASTE</name>
<dbReference type="Proteomes" id="UP001152523">
    <property type="component" value="Unassembled WGS sequence"/>
</dbReference>
<evidence type="ECO:0000256" key="1">
    <source>
        <dbReference type="ARBA" id="ARBA00022729"/>
    </source>
</evidence>
<feature type="domain" description="Pectinesterase inhibitor" evidence="5">
    <location>
        <begin position="71"/>
        <end position="225"/>
    </location>
</feature>
<comment type="caution">
    <text evidence="6">The sequence shown here is derived from an EMBL/GenBank/DDBJ whole genome shotgun (WGS) entry which is preliminary data.</text>
</comment>
<dbReference type="InterPro" id="IPR006501">
    <property type="entry name" value="Pectinesterase_inhib_dom"/>
</dbReference>
<dbReference type="InterPro" id="IPR034088">
    <property type="entry name" value="Pla_a_1-like"/>
</dbReference>
<dbReference type="PANTHER" id="PTHR35357:SF17">
    <property type="entry name" value="PECTINESTERASE INHIBITOR 12"/>
    <property type="match status" value="1"/>
</dbReference>
<dbReference type="GO" id="GO:0004857">
    <property type="term" value="F:enzyme inhibitor activity"/>
    <property type="evidence" value="ECO:0007669"/>
    <property type="project" value="InterPro"/>
</dbReference>
<dbReference type="EMBL" id="CAMAPF010000183">
    <property type="protein sequence ID" value="CAH9111734.1"/>
    <property type="molecule type" value="Genomic_DNA"/>
</dbReference>
<dbReference type="GO" id="GO:0005576">
    <property type="term" value="C:extracellular region"/>
    <property type="evidence" value="ECO:0007669"/>
    <property type="project" value="UniProtKB-ARBA"/>
</dbReference>
<evidence type="ECO:0000313" key="6">
    <source>
        <dbReference type="EMBL" id="CAH9111734.1"/>
    </source>
</evidence>
<dbReference type="SUPFAM" id="SSF101148">
    <property type="entry name" value="Plant invertase/pectin methylesterase inhibitor"/>
    <property type="match status" value="1"/>
</dbReference>
<keyword evidence="4" id="KW-1133">Transmembrane helix</keyword>
<dbReference type="CDD" id="cd15795">
    <property type="entry name" value="PMEI-Pla_a_1_like"/>
    <property type="match status" value="1"/>
</dbReference>
<keyword evidence="4" id="KW-0472">Membrane</keyword>
<evidence type="ECO:0000259" key="5">
    <source>
        <dbReference type="SMART" id="SM00856"/>
    </source>
</evidence>
<evidence type="ECO:0000256" key="4">
    <source>
        <dbReference type="SAM" id="Phobius"/>
    </source>
</evidence>
<protein>
    <recommendedName>
        <fullName evidence="5">Pectinesterase inhibitor domain-containing protein</fullName>
    </recommendedName>
</protein>
<dbReference type="SMART" id="SM00856">
    <property type="entry name" value="PMEI"/>
    <property type="match status" value="1"/>
</dbReference>